<feature type="signal peptide" evidence="1">
    <location>
        <begin position="1"/>
        <end position="20"/>
    </location>
</feature>
<keyword evidence="1" id="KW-0732">Signal</keyword>
<protein>
    <submittedName>
        <fullName evidence="2">Uncharacterized protein</fullName>
    </submittedName>
</protein>
<evidence type="ECO:0000313" key="3">
    <source>
        <dbReference type="Proteomes" id="UP000078542"/>
    </source>
</evidence>
<evidence type="ECO:0000256" key="1">
    <source>
        <dbReference type="SAM" id="SignalP"/>
    </source>
</evidence>
<evidence type="ECO:0000313" key="2">
    <source>
        <dbReference type="EMBL" id="KYN02736.1"/>
    </source>
</evidence>
<proteinExistence type="predicted"/>
<reference evidence="2 3" key="1">
    <citation type="submission" date="2016-03" db="EMBL/GenBank/DDBJ databases">
        <title>Cyphomyrmex costatus WGS genome.</title>
        <authorList>
            <person name="Nygaard S."/>
            <person name="Hu H."/>
            <person name="Boomsma J."/>
            <person name="Zhang G."/>
        </authorList>
    </citation>
    <scope>NUCLEOTIDE SEQUENCE [LARGE SCALE GENOMIC DNA]</scope>
    <source>
        <strain evidence="2">MS0001</strain>
        <tissue evidence="2">Whole body</tissue>
    </source>
</reference>
<keyword evidence="3" id="KW-1185">Reference proteome</keyword>
<name>A0A195CPU9_9HYME</name>
<gene>
    <name evidence="2" type="ORF">ALC62_06536</name>
</gene>
<dbReference type="EMBL" id="KQ977444">
    <property type="protein sequence ID" value="KYN02736.1"/>
    <property type="molecule type" value="Genomic_DNA"/>
</dbReference>
<accession>A0A195CPU9</accession>
<organism evidence="2 3">
    <name type="scientific">Cyphomyrmex costatus</name>
    <dbReference type="NCBI Taxonomy" id="456900"/>
    <lineage>
        <taxon>Eukaryota</taxon>
        <taxon>Metazoa</taxon>
        <taxon>Ecdysozoa</taxon>
        <taxon>Arthropoda</taxon>
        <taxon>Hexapoda</taxon>
        <taxon>Insecta</taxon>
        <taxon>Pterygota</taxon>
        <taxon>Neoptera</taxon>
        <taxon>Endopterygota</taxon>
        <taxon>Hymenoptera</taxon>
        <taxon>Apocrita</taxon>
        <taxon>Aculeata</taxon>
        <taxon>Formicoidea</taxon>
        <taxon>Formicidae</taxon>
        <taxon>Myrmicinae</taxon>
        <taxon>Cyphomyrmex</taxon>
    </lineage>
</organism>
<feature type="chain" id="PRO_5008270089" evidence="1">
    <location>
        <begin position="21"/>
        <end position="150"/>
    </location>
</feature>
<sequence length="150" mass="16668">MKNAVLFVCVAVCVATYADGRVYYLENLDGTRNNDAIYPITEQQASRDLDLAFSAGDSLENENVISPTRKVYTLVTAPEKPYVELSKDMDRPAVAYYRLSEPATRRGSFDNVILVPQGGRKLMKLNGNNKGEVILELRVIANHDSAQLAR</sequence>
<dbReference type="AlphaFoldDB" id="A0A195CPU9"/>
<dbReference type="Proteomes" id="UP000078542">
    <property type="component" value="Unassembled WGS sequence"/>
</dbReference>